<dbReference type="FunCoup" id="A0A2P5EJU4">
    <property type="interactions" value="281"/>
</dbReference>
<evidence type="ECO:0000313" key="11">
    <source>
        <dbReference type="EMBL" id="PON85799.1"/>
    </source>
</evidence>
<dbReference type="InterPro" id="IPR013763">
    <property type="entry name" value="Cyclin-like_dom"/>
</dbReference>
<dbReference type="InterPro" id="IPR006671">
    <property type="entry name" value="Cyclin_N"/>
</dbReference>
<evidence type="ECO:0000256" key="2">
    <source>
        <dbReference type="ARBA" id="ARBA00011177"/>
    </source>
</evidence>
<keyword evidence="12" id="KW-1185">Reference proteome</keyword>
<evidence type="ECO:0000259" key="9">
    <source>
        <dbReference type="SMART" id="SM00385"/>
    </source>
</evidence>
<keyword evidence="3" id="KW-0132">Cell division</keyword>
<feature type="domain" description="Cyclin C-terminal" evidence="10">
    <location>
        <begin position="150"/>
        <end position="265"/>
    </location>
</feature>
<dbReference type="InterPro" id="IPR036915">
    <property type="entry name" value="Cyclin-like_sf"/>
</dbReference>
<comment type="similarity">
    <text evidence="1">Belongs to the cyclin family. Cyclin D subfamily.</text>
</comment>
<dbReference type="Proteomes" id="UP000237000">
    <property type="component" value="Unassembled WGS sequence"/>
</dbReference>
<evidence type="ECO:0000256" key="1">
    <source>
        <dbReference type="ARBA" id="ARBA00009065"/>
    </source>
</evidence>
<protein>
    <recommendedName>
        <fullName evidence="6">B-like cyclin</fullName>
    </recommendedName>
</protein>
<feature type="domain" description="Cyclin-like" evidence="9">
    <location>
        <begin position="55"/>
        <end position="141"/>
    </location>
</feature>
<dbReference type="SMART" id="SM00385">
    <property type="entry name" value="CYCLIN"/>
    <property type="match status" value="1"/>
</dbReference>
<keyword evidence="4 7" id="KW-0195">Cyclin</keyword>
<dbReference type="Pfam" id="PF00134">
    <property type="entry name" value="Cyclin_N"/>
    <property type="match status" value="1"/>
</dbReference>
<evidence type="ECO:0000256" key="3">
    <source>
        <dbReference type="ARBA" id="ARBA00022618"/>
    </source>
</evidence>
<proteinExistence type="inferred from homology"/>
<evidence type="ECO:0000256" key="4">
    <source>
        <dbReference type="ARBA" id="ARBA00023127"/>
    </source>
</evidence>
<dbReference type="FunFam" id="1.10.472.10:FF:000060">
    <property type="entry name" value="D6-type cyclin"/>
    <property type="match status" value="1"/>
</dbReference>
<organism evidence="11 12">
    <name type="scientific">Trema orientale</name>
    <name type="common">Charcoal tree</name>
    <name type="synonym">Celtis orientalis</name>
    <dbReference type="NCBI Taxonomy" id="63057"/>
    <lineage>
        <taxon>Eukaryota</taxon>
        <taxon>Viridiplantae</taxon>
        <taxon>Streptophyta</taxon>
        <taxon>Embryophyta</taxon>
        <taxon>Tracheophyta</taxon>
        <taxon>Spermatophyta</taxon>
        <taxon>Magnoliopsida</taxon>
        <taxon>eudicotyledons</taxon>
        <taxon>Gunneridae</taxon>
        <taxon>Pentapetalae</taxon>
        <taxon>rosids</taxon>
        <taxon>fabids</taxon>
        <taxon>Rosales</taxon>
        <taxon>Cannabaceae</taxon>
        <taxon>Trema</taxon>
    </lineage>
</organism>
<dbReference type="Gene3D" id="1.10.472.10">
    <property type="entry name" value="Cyclin-like"/>
    <property type="match status" value="2"/>
</dbReference>
<dbReference type="InParanoid" id="A0A2P5EJU4"/>
<dbReference type="GO" id="GO:0051301">
    <property type="term" value="P:cell division"/>
    <property type="evidence" value="ECO:0007669"/>
    <property type="project" value="UniProtKB-KW"/>
</dbReference>
<feature type="compositionally biased region" description="Polar residues" evidence="8">
    <location>
        <begin position="273"/>
        <end position="286"/>
    </location>
</feature>
<dbReference type="Pfam" id="PF02984">
    <property type="entry name" value="Cyclin_C"/>
    <property type="match status" value="1"/>
</dbReference>
<dbReference type="PANTHER" id="PTHR10177">
    <property type="entry name" value="CYCLINS"/>
    <property type="match status" value="1"/>
</dbReference>
<evidence type="ECO:0000259" key="10">
    <source>
        <dbReference type="SMART" id="SM01332"/>
    </source>
</evidence>
<dbReference type="EMBL" id="JXTC01000142">
    <property type="protein sequence ID" value="PON85799.1"/>
    <property type="molecule type" value="Genomic_DNA"/>
</dbReference>
<comment type="subunit">
    <text evidence="2">Interacts with the CDC2 protein kinase to form a serine/threonine kinase holoenzyme complex also known as maturation promoting factor (MPF). The cyclin subunit imparts substrate specificity to the complex.</text>
</comment>
<dbReference type="InterPro" id="IPR004367">
    <property type="entry name" value="Cyclin_C-dom"/>
</dbReference>
<gene>
    <name evidence="11" type="ORF">TorRG33x02_184080</name>
</gene>
<dbReference type="SUPFAM" id="SSF47954">
    <property type="entry name" value="Cyclin-like"/>
    <property type="match status" value="2"/>
</dbReference>
<dbReference type="STRING" id="63057.A0A2P5EJU4"/>
<dbReference type="OrthoDB" id="306099at2759"/>
<dbReference type="CDD" id="cd20544">
    <property type="entry name" value="CYCLIN_AtCycD-like_rpt2"/>
    <property type="match status" value="1"/>
</dbReference>
<keyword evidence="5" id="KW-0131">Cell cycle</keyword>
<feature type="region of interest" description="Disordered" evidence="8">
    <location>
        <begin position="269"/>
        <end position="303"/>
    </location>
</feature>
<accession>A0A2P5EJU4</accession>
<dbReference type="InterPro" id="IPR039361">
    <property type="entry name" value="Cyclin"/>
</dbReference>
<dbReference type="SMART" id="SM01332">
    <property type="entry name" value="Cyclin_C"/>
    <property type="match status" value="1"/>
</dbReference>
<evidence type="ECO:0000313" key="12">
    <source>
        <dbReference type="Proteomes" id="UP000237000"/>
    </source>
</evidence>
<evidence type="ECO:0000256" key="5">
    <source>
        <dbReference type="ARBA" id="ARBA00023306"/>
    </source>
</evidence>
<sequence length="316" mass="36007">MEFDLADPLTSFQEHHSDTIPDLFASEADHMPSRNFFSRLKTRDFYAPFRSEAISLILQAQFSCNFDPFISYLAVNYMDRFISKQEVPQGKSWFSRLLVIACISLASKMKNSPFSLSDIQREEGPVFDAQTVHKMELLILDALSWRMRSITPFSFFSFFISFFELNEPPSTQALKDRASEIIFASQNDTKFLEYKPSIIAASALLFACHELFLLQFPCFKASLSACQYVKSDNLSKCFNTMQDMVLMQGYGSNLDTLSSSITPMSVLERKTTNSEGENSMSNTTLKTESKRRKLNGLCSDSSSSESRFQLSQFHHC</sequence>
<comment type="caution">
    <text evidence="11">The sequence shown here is derived from an EMBL/GenBank/DDBJ whole genome shotgun (WGS) entry which is preliminary data.</text>
</comment>
<name>A0A2P5EJU4_TREOI</name>
<evidence type="ECO:0000256" key="6">
    <source>
        <dbReference type="ARBA" id="ARBA00032263"/>
    </source>
</evidence>
<reference evidence="12" key="1">
    <citation type="submission" date="2016-06" db="EMBL/GenBank/DDBJ databases">
        <title>Parallel loss of symbiosis genes in relatives of nitrogen-fixing non-legume Parasponia.</title>
        <authorList>
            <person name="Van Velzen R."/>
            <person name="Holmer R."/>
            <person name="Bu F."/>
            <person name="Rutten L."/>
            <person name="Van Zeijl A."/>
            <person name="Liu W."/>
            <person name="Santuari L."/>
            <person name="Cao Q."/>
            <person name="Sharma T."/>
            <person name="Shen D."/>
            <person name="Roswanjaya Y."/>
            <person name="Wardhani T."/>
            <person name="Kalhor M.S."/>
            <person name="Jansen J."/>
            <person name="Van den Hoogen J."/>
            <person name="Gungor B."/>
            <person name="Hartog M."/>
            <person name="Hontelez J."/>
            <person name="Verver J."/>
            <person name="Yang W.-C."/>
            <person name="Schijlen E."/>
            <person name="Repin R."/>
            <person name="Schilthuizen M."/>
            <person name="Schranz E."/>
            <person name="Heidstra R."/>
            <person name="Miyata K."/>
            <person name="Fedorova E."/>
            <person name="Kohlen W."/>
            <person name="Bisseling T."/>
            <person name="Smit S."/>
            <person name="Geurts R."/>
        </authorList>
    </citation>
    <scope>NUCLEOTIDE SEQUENCE [LARGE SCALE GENOMIC DNA]</scope>
    <source>
        <strain evidence="12">cv. RG33-2</strain>
    </source>
</reference>
<dbReference type="FunFam" id="1.10.472.10:FF:000040">
    <property type="entry name" value="D6-type cyclin"/>
    <property type="match status" value="1"/>
</dbReference>
<dbReference type="AlphaFoldDB" id="A0A2P5EJU4"/>
<evidence type="ECO:0000256" key="8">
    <source>
        <dbReference type="SAM" id="MobiDB-lite"/>
    </source>
</evidence>
<evidence type="ECO:0000256" key="7">
    <source>
        <dbReference type="RuleBase" id="RU000383"/>
    </source>
</evidence>